<dbReference type="SUPFAM" id="SSF54236">
    <property type="entry name" value="Ubiquitin-like"/>
    <property type="match status" value="1"/>
</dbReference>
<dbReference type="AlphaFoldDB" id="A0AAN8AW49"/>
<name>A0AAN8AW49_ELEMC</name>
<dbReference type="EMBL" id="JAUZQC010000006">
    <property type="protein sequence ID" value="KAK5869798.1"/>
    <property type="molecule type" value="Genomic_DNA"/>
</dbReference>
<reference evidence="1 2" key="1">
    <citation type="journal article" date="2023" name="Genes (Basel)">
        <title>Chromosome-Level Genome Assembly and Circadian Gene Repertoire of the Patagonia Blennie Eleginops maclovinus-The Closest Ancestral Proxy of Antarctic Cryonotothenioids.</title>
        <authorList>
            <person name="Cheng C.C."/>
            <person name="Rivera-Colon A.G."/>
            <person name="Minhas B.F."/>
            <person name="Wilson L."/>
            <person name="Rayamajhi N."/>
            <person name="Vargas-Chacoff L."/>
            <person name="Catchen J.M."/>
        </authorList>
    </citation>
    <scope>NUCLEOTIDE SEQUENCE [LARGE SCALE GENOMIC DNA]</scope>
    <source>
        <strain evidence="1">JMC-PN-2008</strain>
    </source>
</reference>
<dbReference type="Proteomes" id="UP001346869">
    <property type="component" value="Unassembled WGS sequence"/>
</dbReference>
<evidence type="ECO:0008006" key="3">
    <source>
        <dbReference type="Google" id="ProtNLM"/>
    </source>
</evidence>
<sequence>MRVVICFGSSCEHFDIPPNQTVGALKQMVKDNFLVQLSDDKQHQYLELSYGGAALEENWALCDVGITRGSAIRCLIKVLKYEKGLEM</sequence>
<reference evidence="1 2" key="2">
    <citation type="journal article" date="2023" name="Mol. Biol. Evol.">
        <title>Genomics of Secondarily Temperate Adaptation in the Only Non-Antarctic Icefish.</title>
        <authorList>
            <person name="Rivera-Colon A.G."/>
            <person name="Rayamajhi N."/>
            <person name="Minhas B.F."/>
            <person name="Madrigal G."/>
            <person name="Bilyk K.T."/>
            <person name="Yoon V."/>
            <person name="Hune M."/>
            <person name="Gregory S."/>
            <person name="Cheng C.H.C."/>
            <person name="Catchen J.M."/>
        </authorList>
    </citation>
    <scope>NUCLEOTIDE SEQUENCE [LARGE SCALE GENOMIC DNA]</scope>
    <source>
        <strain evidence="1">JMC-PN-2008</strain>
    </source>
</reference>
<accession>A0AAN8AW49</accession>
<gene>
    <name evidence="1" type="ORF">PBY51_024488</name>
</gene>
<dbReference type="PANTHER" id="PTHR46885">
    <property type="entry name" value="PROTEIN ANKUB1"/>
    <property type="match status" value="1"/>
</dbReference>
<comment type="caution">
    <text evidence="1">The sequence shown here is derived from an EMBL/GenBank/DDBJ whole genome shotgun (WGS) entry which is preliminary data.</text>
</comment>
<dbReference type="InterPro" id="IPR029071">
    <property type="entry name" value="Ubiquitin-like_domsf"/>
</dbReference>
<evidence type="ECO:0000313" key="1">
    <source>
        <dbReference type="EMBL" id="KAK5869798.1"/>
    </source>
</evidence>
<dbReference type="Gene3D" id="3.10.20.90">
    <property type="entry name" value="Phosphatidylinositol 3-kinase Catalytic Subunit, Chain A, domain 1"/>
    <property type="match status" value="1"/>
</dbReference>
<organism evidence="1 2">
    <name type="scientific">Eleginops maclovinus</name>
    <name type="common">Patagonian blennie</name>
    <name type="synonym">Eleginus maclovinus</name>
    <dbReference type="NCBI Taxonomy" id="56733"/>
    <lineage>
        <taxon>Eukaryota</taxon>
        <taxon>Metazoa</taxon>
        <taxon>Chordata</taxon>
        <taxon>Craniata</taxon>
        <taxon>Vertebrata</taxon>
        <taxon>Euteleostomi</taxon>
        <taxon>Actinopterygii</taxon>
        <taxon>Neopterygii</taxon>
        <taxon>Teleostei</taxon>
        <taxon>Neoteleostei</taxon>
        <taxon>Acanthomorphata</taxon>
        <taxon>Eupercaria</taxon>
        <taxon>Perciformes</taxon>
        <taxon>Notothenioidei</taxon>
        <taxon>Eleginopidae</taxon>
        <taxon>Eleginops</taxon>
    </lineage>
</organism>
<evidence type="ECO:0000313" key="2">
    <source>
        <dbReference type="Proteomes" id="UP001346869"/>
    </source>
</evidence>
<proteinExistence type="predicted"/>
<keyword evidence="2" id="KW-1185">Reference proteome</keyword>
<protein>
    <recommendedName>
        <fullName evidence="3">Ubiquitin-like domain-containing protein</fullName>
    </recommendedName>
</protein>
<dbReference type="InterPro" id="IPR042788">
    <property type="entry name" value="ANKUB1"/>
</dbReference>
<dbReference type="PANTHER" id="PTHR46885:SF1">
    <property type="entry name" value="PROTEIN ANKUB1"/>
    <property type="match status" value="1"/>
</dbReference>